<dbReference type="RefSeq" id="WP_168659540.1">
    <property type="nucleotide sequence ID" value="NZ_CP051180.1"/>
</dbReference>
<reference evidence="2 3" key="1">
    <citation type="submission" date="2020-04" db="EMBL/GenBank/DDBJ databases">
        <title>Ferrimonas sp. S7 isolated from sea water.</title>
        <authorList>
            <person name="Bae S.S."/>
            <person name="Baek K."/>
        </authorList>
    </citation>
    <scope>NUCLEOTIDE SEQUENCE [LARGE SCALE GENOMIC DNA]</scope>
    <source>
        <strain evidence="2 3">S7</strain>
    </source>
</reference>
<dbReference type="InterPro" id="IPR053748">
    <property type="entry name" value="Host_DNA_Degrad_Endo"/>
</dbReference>
<sequence>MLDKYSFKKVGDIELVNDIPLFTNTNFDQRHGYVYLWLEKSAHASTIVYVGKAGKTLKNRCRQHINGFKNSVTGKKHAQRFRNGFSTGCIYEIYARKSDCHAMLDEQDIPMECVEEIAFIKKFKPIWNSA</sequence>
<dbReference type="InterPro" id="IPR035901">
    <property type="entry name" value="GIY-YIG_endonuc_sf"/>
</dbReference>
<feature type="domain" description="GIY-YIG" evidence="1">
    <location>
        <begin position="30"/>
        <end position="129"/>
    </location>
</feature>
<dbReference type="PROSITE" id="PS50164">
    <property type="entry name" value="GIY_YIG"/>
    <property type="match status" value="1"/>
</dbReference>
<dbReference type="Gene3D" id="3.40.1440.40">
    <property type="match status" value="1"/>
</dbReference>
<dbReference type="SUPFAM" id="SSF82771">
    <property type="entry name" value="GIY-YIG endonuclease"/>
    <property type="match status" value="1"/>
</dbReference>
<dbReference type="Pfam" id="PF01541">
    <property type="entry name" value="GIY-YIG"/>
    <property type="match status" value="1"/>
</dbReference>
<protein>
    <submittedName>
        <fullName evidence="2">GIY-YIG nuclease family protein</fullName>
    </submittedName>
</protein>
<dbReference type="EMBL" id="CP051180">
    <property type="protein sequence ID" value="QIZ76280.1"/>
    <property type="molecule type" value="Genomic_DNA"/>
</dbReference>
<dbReference type="AlphaFoldDB" id="A0A6H1UCH4"/>
<dbReference type="Proteomes" id="UP000501602">
    <property type="component" value="Chromosome"/>
</dbReference>
<name>A0A6H1UCH4_9GAMM</name>
<keyword evidence="3" id="KW-1185">Reference proteome</keyword>
<evidence type="ECO:0000259" key="1">
    <source>
        <dbReference type="PROSITE" id="PS50164"/>
    </source>
</evidence>
<proteinExistence type="predicted"/>
<dbReference type="KEGG" id="fes:HER31_04855"/>
<accession>A0A6H1UCH4</accession>
<gene>
    <name evidence="2" type="ORF">HER31_04855</name>
</gene>
<dbReference type="InterPro" id="IPR000305">
    <property type="entry name" value="GIY-YIG_endonuc"/>
</dbReference>
<evidence type="ECO:0000313" key="3">
    <source>
        <dbReference type="Proteomes" id="UP000501602"/>
    </source>
</evidence>
<organism evidence="2 3">
    <name type="scientific">Ferrimonas lipolytica</name>
    <dbReference type="NCBI Taxonomy" id="2724191"/>
    <lineage>
        <taxon>Bacteria</taxon>
        <taxon>Pseudomonadati</taxon>
        <taxon>Pseudomonadota</taxon>
        <taxon>Gammaproteobacteria</taxon>
        <taxon>Alteromonadales</taxon>
        <taxon>Ferrimonadaceae</taxon>
        <taxon>Ferrimonas</taxon>
    </lineage>
</organism>
<evidence type="ECO:0000313" key="2">
    <source>
        <dbReference type="EMBL" id="QIZ76280.1"/>
    </source>
</evidence>